<evidence type="ECO:0000313" key="2">
    <source>
        <dbReference type="EMBL" id="TRO78684.1"/>
    </source>
</evidence>
<feature type="transmembrane region" description="Helical" evidence="1">
    <location>
        <begin position="96"/>
        <end position="114"/>
    </location>
</feature>
<feature type="transmembrane region" description="Helical" evidence="1">
    <location>
        <begin position="43"/>
        <end position="62"/>
    </location>
</feature>
<keyword evidence="1" id="KW-1133">Transmembrane helix</keyword>
<dbReference type="OrthoDB" id="5405778at2"/>
<dbReference type="RefSeq" id="WP_092054641.1">
    <property type="nucleotide sequence ID" value="NZ_FOJJ01000007.1"/>
</dbReference>
<proteinExistence type="predicted"/>
<reference evidence="2 3" key="1">
    <citation type="submission" date="2019-07" db="EMBL/GenBank/DDBJ databases">
        <title>Insights of Desulfuromonas acetexigens electromicrobiology.</title>
        <authorList>
            <person name="Katuri K."/>
            <person name="Sapireddy V."/>
            <person name="Shaw D.R."/>
            <person name="Saikaly P."/>
        </authorList>
    </citation>
    <scope>NUCLEOTIDE SEQUENCE [LARGE SCALE GENOMIC DNA]</scope>
    <source>
        <strain evidence="2 3">2873</strain>
    </source>
</reference>
<evidence type="ECO:0000256" key="1">
    <source>
        <dbReference type="SAM" id="Phobius"/>
    </source>
</evidence>
<evidence type="ECO:0000313" key="3">
    <source>
        <dbReference type="Proteomes" id="UP000317155"/>
    </source>
</evidence>
<organism evidence="2 3">
    <name type="scientific">Trichloromonas acetexigens</name>
    <dbReference type="NCBI Taxonomy" id="38815"/>
    <lineage>
        <taxon>Bacteria</taxon>
        <taxon>Pseudomonadati</taxon>
        <taxon>Thermodesulfobacteriota</taxon>
        <taxon>Desulfuromonadia</taxon>
        <taxon>Desulfuromonadales</taxon>
        <taxon>Trichloromonadaceae</taxon>
        <taxon>Trichloromonas</taxon>
    </lineage>
</organism>
<feature type="transmembrane region" description="Helical" evidence="1">
    <location>
        <begin position="7"/>
        <end position="28"/>
    </location>
</feature>
<dbReference type="AlphaFoldDB" id="A0A550J649"/>
<comment type="caution">
    <text evidence="2">The sequence shown here is derived from an EMBL/GenBank/DDBJ whole genome shotgun (WGS) entry which is preliminary data.</text>
</comment>
<name>A0A550J649_9BACT</name>
<keyword evidence="3" id="KW-1185">Reference proteome</keyword>
<dbReference type="Proteomes" id="UP000317155">
    <property type="component" value="Unassembled WGS sequence"/>
</dbReference>
<keyword evidence="1" id="KW-0472">Membrane</keyword>
<protein>
    <submittedName>
        <fullName evidence="2">Uncharacterized protein</fullName>
    </submittedName>
</protein>
<sequence>MKKPDTGLLYGHIAFSVLTSFLCVFYAVSVTLNDIASDWQKSFAYVAGGYGLMNVYILSAAWNARPTWAPKADLLIGGCFFAVLVFDTLNNGYSRGLAGTAVTAFVGLALWINWNAVKKVCER</sequence>
<dbReference type="EMBL" id="VJVV01000015">
    <property type="protein sequence ID" value="TRO78684.1"/>
    <property type="molecule type" value="Genomic_DNA"/>
</dbReference>
<feature type="transmembrane region" description="Helical" evidence="1">
    <location>
        <begin position="74"/>
        <end position="90"/>
    </location>
</feature>
<keyword evidence="1" id="KW-0812">Transmembrane</keyword>
<gene>
    <name evidence="2" type="ORF">FL622_15435</name>
</gene>
<accession>A0A550J649</accession>